<proteinExistence type="predicted"/>
<protein>
    <recommendedName>
        <fullName evidence="4">Ubiquitin-like protease family profile domain-containing protein</fullName>
    </recommendedName>
</protein>
<dbReference type="Gene3D" id="3.40.395.10">
    <property type="entry name" value="Adenoviral Proteinase, Chain A"/>
    <property type="match status" value="1"/>
</dbReference>
<evidence type="ECO:0000313" key="3">
    <source>
        <dbReference type="Proteomes" id="UP000008021"/>
    </source>
</evidence>
<dbReference type="EnsemblPlants" id="OMERI03G20290.3">
    <property type="protein sequence ID" value="OMERI03G20290.3"/>
    <property type="gene ID" value="OMERI03G20290"/>
</dbReference>
<dbReference type="Gramene" id="OMERI03G20290.7">
    <property type="protein sequence ID" value="OMERI03G20290.7"/>
    <property type="gene ID" value="OMERI03G20290"/>
</dbReference>
<reference evidence="2" key="1">
    <citation type="submission" date="2015-04" db="UniProtKB">
        <authorList>
            <consortium name="EnsemblPlants"/>
        </authorList>
    </citation>
    <scope>IDENTIFICATION</scope>
</reference>
<dbReference type="Proteomes" id="UP000008021">
    <property type="component" value="Chromosome 3"/>
</dbReference>
<dbReference type="EnsemblPlants" id="OMERI03G20290.7">
    <property type="protein sequence ID" value="OMERI03G20290.7"/>
    <property type="gene ID" value="OMERI03G20290"/>
</dbReference>
<evidence type="ECO:0000256" key="1">
    <source>
        <dbReference type="SAM" id="MobiDB-lite"/>
    </source>
</evidence>
<dbReference type="HOGENOM" id="CLU_009582_0_0_1"/>
<dbReference type="PANTHER" id="PTHR34835">
    <property type="entry name" value="OS07G0283600 PROTEIN-RELATED"/>
    <property type="match status" value="1"/>
</dbReference>
<accession>A0A0E0D2I6</accession>
<evidence type="ECO:0000313" key="2">
    <source>
        <dbReference type="EnsemblPlants" id="OMERI03G20290.7"/>
    </source>
</evidence>
<reference evidence="2" key="2">
    <citation type="submission" date="2018-05" db="EMBL/GenBank/DDBJ databases">
        <title>OmerRS3 (Oryza meridionalis Reference Sequence Version 3).</title>
        <authorList>
            <person name="Zhang J."/>
            <person name="Kudrna D."/>
            <person name="Lee S."/>
            <person name="Talag J."/>
            <person name="Welchert J."/>
            <person name="Wing R.A."/>
        </authorList>
    </citation>
    <scope>NUCLEOTIDE SEQUENCE [LARGE SCALE GENOMIC DNA]</scope>
    <source>
        <strain evidence="2">OR44</strain>
    </source>
</reference>
<dbReference type="InterPro" id="IPR038765">
    <property type="entry name" value="Papain-like_cys_pep_sf"/>
</dbReference>
<evidence type="ECO:0008006" key="4">
    <source>
        <dbReference type="Google" id="ProtNLM"/>
    </source>
</evidence>
<dbReference type="SUPFAM" id="SSF54001">
    <property type="entry name" value="Cysteine proteinases"/>
    <property type="match status" value="1"/>
</dbReference>
<dbReference type="Gramene" id="OMERI03G20290.3">
    <property type="protein sequence ID" value="OMERI03G20290.3"/>
    <property type="gene ID" value="OMERI03G20290"/>
</dbReference>
<keyword evidence="3" id="KW-1185">Reference proteome</keyword>
<sequence length="720" mass="80394">MDAELVESHVNKQTIYTRCSPKFVFDACAALSPSHRQALSGLRLGQLADMTLDGFEQPDLIRWLMDRTDPKTMIIQISENKKIAITPWKISIVLGTPFGGEPLQYPDKKCMAAAFAQLANELGVPPSSNISVPMLKSELEHRKDDPTAVWFFIMILTNKLLLPSTSFYITKKDAWLGMDLSRVARIDWSKAVFDLLRDSLVLWHKTDSHQSSQTYICSSVASLVLLYIDNLDVIKLGLTIDRLHTPRIQLYTKDLVEAISQGDRVKDEDKIVSGQFNFNGILASCYSHPDYNKDKEPRGDNAGTPFADELVTAVHINFPSMFDTIGPHIYGLQAEQNKRVLDALGEYYRQAKICTDNIAKNIRRVQTCHARVSDHIVSIIRGAMQTQETAQRAGTYTEKQPTFQGEPAAMPSNQEDVPKLADTAPQSRTPPSTAVMECLVNTTVIPDSTQTDTSHMPPPVSHHAVLQPVGKTTLPVIEAIISSGRIDDTGHIDDARHFVGAIKLPVECTAKVSMLSKEHAEDTTPVICPAEMGIQEDTTSQKCSEELNETVTFGGIKNPEEVTGKVTEMKWPIMFVPKNPHLSGGPKDVPKCQPEKIWRIGLSANNRIFIPTTISALINIENVTCNDTKDNYKPDALVEQLHFALGNIEMFLPVIHDDHWSLYIINHNQKSFDILDSKRYDMIGGTETQHHFPMAQKILKRLSDGFQVFMGGKFPKFGNY</sequence>
<organism evidence="2">
    <name type="scientific">Oryza meridionalis</name>
    <dbReference type="NCBI Taxonomy" id="40149"/>
    <lineage>
        <taxon>Eukaryota</taxon>
        <taxon>Viridiplantae</taxon>
        <taxon>Streptophyta</taxon>
        <taxon>Embryophyta</taxon>
        <taxon>Tracheophyta</taxon>
        <taxon>Spermatophyta</taxon>
        <taxon>Magnoliopsida</taxon>
        <taxon>Liliopsida</taxon>
        <taxon>Poales</taxon>
        <taxon>Poaceae</taxon>
        <taxon>BOP clade</taxon>
        <taxon>Oryzoideae</taxon>
        <taxon>Oryzeae</taxon>
        <taxon>Oryzinae</taxon>
        <taxon>Oryza</taxon>
    </lineage>
</organism>
<name>A0A0E0D2I6_9ORYZ</name>
<feature type="compositionally biased region" description="Polar residues" evidence="1">
    <location>
        <begin position="389"/>
        <end position="403"/>
    </location>
</feature>
<dbReference type="AlphaFoldDB" id="A0A0E0D2I6"/>
<feature type="region of interest" description="Disordered" evidence="1">
    <location>
        <begin position="389"/>
        <end position="431"/>
    </location>
</feature>
<dbReference type="PANTHER" id="PTHR34835:SF81">
    <property type="entry name" value="OS06G0475900 PROTEIN"/>
    <property type="match status" value="1"/>
</dbReference>